<dbReference type="InterPro" id="IPR051408">
    <property type="entry name" value="Phosphate_transprt_permease"/>
</dbReference>
<comment type="subcellular location">
    <subcellularLocation>
        <location evidence="1">Cell membrane</location>
        <topology evidence="1">Multi-pass membrane protein</topology>
    </subcellularLocation>
</comment>
<keyword evidence="6 9" id="KW-0812">Transmembrane</keyword>
<dbReference type="AlphaFoldDB" id="A0A6J7U1K9"/>
<evidence type="ECO:0000256" key="5">
    <source>
        <dbReference type="ARBA" id="ARBA00022592"/>
    </source>
</evidence>
<dbReference type="PANTHER" id="PTHR42922">
    <property type="entry name" value="PHOSPHATE TRANSPORT SYSTEM PERMEASE PROTEIN PSTA"/>
    <property type="match status" value="1"/>
</dbReference>
<evidence type="ECO:0000256" key="9">
    <source>
        <dbReference type="SAM" id="Phobius"/>
    </source>
</evidence>
<dbReference type="InterPro" id="IPR035906">
    <property type="entry name" value="MetI-like_sf"/>
</dbReference>
<evidence type="ECO:0000256" key="8">
    <source>
        <dbReference type="ARBA" id="ARBA00023136"/>
    </source>
</evidence>
<dbReference type="GO" id="GO:0035435">
    <property type="term" value="P:phosphate ion transmembrane transport"/>
    <property type="evidence" value="ECO:0007669"/>
    <property type="project" value="InterPro"/>
</dbReference>
<dbReference type="Gene3D" id="1.10.3720.10">
    <property type="entry name" value="MetI-like"/>
    <property type="match status" value="1"/>
</dbReference>
<keyword evidence="4" id="KW-1003">Cell membrane</keyword>
<keyword evidence="7 9" id="KW-1133">Transmembrane helix</keyword>
<feature type="domain" description="ABC transmembrane type-1" evidence="10">
    <location>
        <begin position="139"/>
        <end position="342"/>
    </location>
</feature>
<sequence>MAQVLDEIEVKPKQPWKPTQKEINTNIGIFVFNVLLTLAVIQFTGFSGKLAFVVLFILFSLSTNFLFSLSKGGTVVAKNSLATGFAFTGISLLLMPVISILGTVIKRGTEAMYIGFFTTDMSEDGFASALDVGGIKHAVVGSVIMVTIALLVSVPIGILTALYLTELKGRGSTLIRFLVQAMSGIPSIVAGLFIYSALITGSGRGFSGFMGALALTILMIPTVARTSEEVLKLIPSDLREAGLALGATQWRTVAMVVIPAAKSGLITAAILGVARIAGETAPLLFTTGGADALNTNPLDGNIGSVPFYVWKALIDGSPNAIARAWAGIFLLMIIVLSLFIVARKIGSPKKVRS</sequence>
<proteinExistence type="inferred from homology"/>
<dbReference type="Pfam" id="PF00528">
    <property type="entry name" value="BPD_transp_1"/>
    <property type="match status" value="1"/>
</dbReference>
<dbReference type="InterPro" id="IPR000515">
    <property type="entry name" value="MetI-like"/>
</dbReference>
<evidence type="ECO:0000256" key="1">
    <source>
        <dbReference type="ARBA" id="ARBA00004651"/>
    </source>
</evidence>
<dbReference type="GO" id="GO:0005315">
    <property type="term" value="F:phosphate transmembrane transporter activity"/>
    <property type="evidence" value="ECO:0007669"/>
    <property type="project" value="InterPro"/>
</dbReference>
<evidence type="ECO:0000256" key="6">
    <source>
        <dbReference type="ARBA" id="ARBA00022692"/>
    </source>
</evidence>
<dbReference type="EMBL" id="CAFBQS010000014">
    <property type="protein sequence ID" value="CAB5059212.1"/>
    <property type="molecule type" value="Genomic_DNA"/>
</dbReference>
<dbReference type="CDD" id="cd06261">
    <property type="entry name" value="TM_PBP2"/>
    <property type="match status" value="1"/>
</dbReference>
<keyword evidence="5" id="KW-0592">Phosphate transport</keyword>
<reference evidence="11" key="1">
    <citation type="submission" date="2020-05" db="EMBL/GenBank/DDBJ databases">
        <authorList>
            <person name="Chiriac C."/>
            <person name="Salcher M."/>
            <person name="Ghai R."/>
            <person name="Kavagutti S V."/>
        </authorList>
    </citation>
    <scope>NUCLEOTIDE SEQUENCE</scope>
</reference>
<keyword evidence="8 9" id="KW-0472">Membrane</keyword>
<evidence type="ECO:0000313" key="11">
    <source>
        <dbReference type="EMBL" id="CAB5059212.1"/>
    </source>
</evidence>
<dbReference type="InterPro" id="IPR005672">
    <property type="entry name" value="Phosphate_PstA"/>
</dbReference>
<feature type="transmembrane region" description="Helical" evidence="9">
    <location>
        <begin position="81"/>
        <end position="105"/>
    </location>
</feature>
<keyword evidence="3" id="KW-0813">Transport</keyword>
<protein>
    <submittedName>
        <fullName evidence="11">Unannotated protein</fullName>
    </submittedName>
</protein>
<evidence type="ECO:0000256" key="4">
    <source>
        <dbReference type="ARBA" id="ARBA00022475"/>
    </source>
</evidence>
<feature type="transmembrane region" description="Helical" evidence="9">
    <location>
        <begin position="23"/>
        <end position="44"/>
    </location>
</feature>
<organism evidence="11">
    <name type="scientific">freshwater metagenome</name>
    <dbReference type="NCBI Taxonomy" id="449393"/>
    <lineage>
        <taxon>unclassified sequences</taxon>
        <taxon>metagenomes</taxon>
        <taxon>ecological metagenomes</taxon>
    </lineage>
</organism>
<dbReference type="PANTHER" id="PTHR42922:SF1">
    <property type="entry name" value="PHOSPHATE TRANSPORT SYSTEM PERMEASE PROTEIN PSTA"/>
    <property type="match status" value="1"/>
</dbReference>
<gene>
    <name evidence="11" type="ORF">UFOPK4366_00174</name>
</gene>
<feature type="transmembrane region" description="Helical" evidence="9">
    <location>
        <begin position="50"/>
        <end position="69"/>
    </location>
</feature>
<comment type="similarity">
    <text evidence="2">Belongs to the binding-protein-dependent transport system permease family. CysTW subfamily.</text>
</comment>
<dbReference type="PROSITE" id="PS50928">
    <property type="entry name" value="ABC_TM1"/>
    <property type="match status" value="1"/>
</dbReference>
<name>A0A6J7U1K9_9ZZZZ</name>
<accession>A0A6J7U1K9</accession>
<feature type="transmembrane region" description="Helical" evidence="9">
    <location>
        <begin position="177"/>
        <end position="199"/>
    </location>
</feature>
<feature type="transmembrane region" description="Helical" evidence="9">
    <location>
        <begin position="320"/>
        <end position="342"/>
    </location>
</feature>
<feature type="transmembrane region" description="Helical" evidence="9">
    <location>
        <begin position="253"/>
        <end position="277"/>
    </location>
</feature>
<evidence type="ECO:0000256" key="3">
    <source>
        <dbReference type="ARBA" id="ARBA00022448"/>
    </source>
</evidence>
<feature type="transmembrane region" description="Helical" evidence="9">
    <location>
        <begin position="205"/>
        <end position="224"/>
    </location>
</feature>
<dbReference type="NCBIfam" id="TIGR00974">
    <property type="entry name" value="3a0107s02c"/>
    <property type="match status" value="1"/>
</dbReference>
<evidence type="ECO:0000256" key="7">
    <source>
        <dbReference type="ARBA" id="ARBA00022989"/>
    </source>
</evidence>
<feature type="transmembrane region" description="Helical" evidence="9">
    <location>
        <begin position="138"/>
        <end position="165"/>
    </location>
</feature>
<dbReference type="GO" id="GO:0005886">
    <property type="term" value="C:plasma membrane"/>
    <property type="evidence" value="ECO:0007669"/>
    <property type="project" value="UniProtKB-SubCell"/>
</dbReference>
<evidence type="ECO:0000259" key="10">
    <source>
        <dbReference type="PROSITE" id="PS50928"/>
    </source>
</evidence>
<dbReference type="SUPFAM" id="SSF161098">
    <property type="entry name" value="MetI-like"/>
    <property type="match status" value="1"/>
</dbReference>
<evidence type="ECO:0000256" key="2">
    <source>
        <dbReference type="ARBA" id="ARBA00007069"/>
    </source>
</evidence>